<dbReference type="Gene3D" id="2.60.40.1400">
    <property type="entry name" value="G protein-activated inward rectifier potassium channel 1"/>
    <property type="match status" value="1"/>
</dbReference>
<name>A0A1Q3FRF4_CULTA</name>
<dbReference type="InterPro" id="IPR013518">
    <property type="entry name" value="K_chnl_inward-rec_Kir_cyto"/>
</dbReference>
<protein>
    <submittedName>
        <fullName evidence="16">Putative g protein-activated inward rectifier potassium channel 1</fullName>
    </submittedName>
</protein>
<dbReference type="GO" id="GO:0034702">
    <property type="term" value="C:monoatomic ion channel complex"/>
    <property type="evidence" value="ECO:0007669"/>
    <property type="project" value="UniProtKB-KW"/>
</dbReference>
<feature type="site" description="Role in the control of polyamine-mediated channel gating and in the blocking by intracellular magnesium" evidence="11">
    <location>
        <position position="150"/>
    </location>
</feature>
<comment type="subcellular location">
    <subcellularLocation>
        <location evidence="1 12">Membrane</location>
        <topology evidence="1 12">Multi-pass membrane protein</topology>
    </subcellularLocation>
</comment>
<dbReference type="PANTHER" id="PTHR11767">
    <property type="entry name" value="INWARD RECTIFIER POTASSIUM CHANNEL"/>
    <property type="match status" value="1"/>
</dbReference>
<feature type="domain" description="Potassium channel inwardly rectifying transmembrane" evidence="14">
    <location>
        <begin position="18"/>
        <end position="164"/>
    </location>
</feature>
<keyword evidence="5 12" id="KW-0851">Voltage-gated channel</keyword>
<dbReference type="GO" id="GO:0034765">
    <property type="term" value="P:regulation of monoatomic ion transmembrane transport"/>
    <property type="evidence" value="ECO:0007669"/>
    <property type="project" value="TreeGrafter"/>
</dbReference>
<dbReference type="InterPro" id="IPR016449">
    <property type="entry name" value="K_chnl_inward-rec_Kir"/>
</dbReference>
<dbReference type="PANTHER" id="PTHR11767:SF115">
    <property type="entry name" value="INWARDLY RECTIFYING POTASSIUM CHANNEL 3, ISOFORM D"/>
    <property type="match status" value="1"/>
</dbReference>
<evidence type="ECO:0000256" key="3">
    <source>
        <dbReference type="ARBA" id="ARBA00022538"/>
    </source>
</evidence>
<accession>A0A1Q3FRF4</accession>
<organism evidence="16">
    <name type="scientific">Culex tarsalis</name>
    <name type="common">Encephalitis mosquito</name>
    <dbReference type="NCBI Taxonomy" id="7177"/>
    <lineage>
        <taxon>Eukaryota</taxon>
        <taxon>Metazoa</taxon>
        <taxon>Ecdysozoa</taxon>
        <taxon>Arthropoda</taxon>
        <taxon>Hexapoda</taxon>
        <taxon>Insecta</taxon>
        <taxon>Pterygota</taxon>
        <taxon>Neoptera</taxon>
        <taxon>Endopterygota</taxon>
        <taxon>Diptera</taxon>
        <taxon>Nematocera</taxon>
        <taxon>Culicoidea</taxon>
        <taxon>Culicidae</taxon>
        <taxon>Culicinae</taxon>
        <taxon>Culicini</taxon>
        <taxon>Culex</taxon>
        <taxon>Culex</taxon>
    </lineage>
</organism>
<dbReference type="AlphaFoldDB" id="A0A1Q3FRF4"/>
<keyword evidence="3 12" id="KW-0633">Potassium transport</keyword>
<evidence type="ECO:0000259" key="15">
    <source>
        <dbReference type="Pfam" id="PF17655"/>
    </source>
</evidence>
<keyword evidence="9 13" id="KW-0472">Membrane</keyword>
<keyword evidence="6 12" id="KW-0630">Potassium</keyword>
<reference evidence="16" key="1">
    <citation type="submission" date="2017-01" db="EMBL/GenBank/DDBJ databases">
        <title>A deep insight into the sialotranscriptome of adult male and female Cluex tarsalis mosquitoes.</title>
        <authorList>
            <person name="Ribeiro J.M."/>
            <person name="Moreira F."/>
            <person name="Bernard K.A."/>
            <person name="Calvo E."/>
        </authorList>
    </citation>
    <scope>NUCLEOTIDE SEQUENCE</scope>
    <source>
        <strain evidence="16">Kern County</strain>
        <tissue evidence="16">Salivary glands</tissue>
    </source>
</reference>
<dbReference type="PRINTS" id="PR01320">
    <property type="entry name" value="KIRCHANNEL"/>
</dbReference>
<dbReference type="PIRSF" id="PIRSF005465">
    <property type="entry name" value="GIRK_kir"/>
    <property type="match status" value="1"/>
</dbReference>
<keyword evidence="10 12" id="KW-0407">Ion channel</keyword>
<evidence type="ECO:0000256" key="11">
    <source>
        <dbReference type="PIRSR" id="PIRSR005465-1"/>
    </source>
</evidence>
<evidence type="ECO:0000256" key="1">
    <source>
        <dbReference type="ARBA" id="ARBA00004141"/>
    </source>
</evidence>
<evidence type="ECO:0000256" key="2">
    <source>
        <dbReference type="ARBA" id="ARBA00022448"/>
    </source>
</evidence>
<evidence type="ECO:0000256" key="12">
    <source>
        <dbReference type="RuleBase" id="RU003822"/>
    </source>
</evidence>
<dbReference type="InterPro" id="IPR040445">
    <property type="entry name" value="Kir_TM"/>
</dbReference>
<dbReference type="SUPFAM" id="SSF81324">
    <property type="entry name" value="Voltage-gated potassium channels"/>
    <property type="match status" value="1"/>
</dbReference>
<feature type="transmembrane region" description="Helical" evidence="13">
    <location>
        <begin position="135"/>
        <end position="159"/>
    </location>
</feature>
<evidence type="ECO:0000256" key="7">
    <source>
        <dbReference type="ARBA" id="ARBA00022989"/>
    </source>
</evidence>
<dbReference type="Pfam" id="PF01007">
    <property type="entry name" value="IRK"/>
    <property type="match status" value="1"/>
</dbReference>
<evidence type="ECO:0000256" key="4">
    <source>
        <dbReference type="ARBA" id="ARBA00022692"/>
    </source>
</evidence>
<sequence>MDQLGNHESRAASWERTIDKLGERNVQFLNLPQRSLKFLKDLVNTLVEVKWRYTLAAFVLSFAVSWFFFAILWYLVAYAHGDLNFDPETGKRMGDGDLPCVAGATTFMEFLLFSIESQVSTGYGTWTPTEECAEALGLLTIQLIVGLVIDAAMVGIVYAKMVRPPKKISNMKFSKHAVICRRDGRLCFVFRICDTKHQHAIETKINVVMLQSHRSLEGEIIEKYERNMKLENNGRVLIFWPVTVCHVIDAQSPLYDLAPKDLLESKFEIVVTLSGGTNITGQVNEARTSYMPGEILWGHRFQNIVHYDKEHGRYVATNENMDATEAVNTPSCSARKLAEVTVNVKNFLNDDQHKEFEKMESLAEYHDQEDDSDSDNGISLKNMSGVTIPFMDKHRA</sequence>
<keyword evidence="8 12" id="KW-0406">Ion transport</keyword>
<dbReference type="InterPro" id="IPR014756">
    <property type="entry name" value="Ig_E-set"/>
</dbReference>
<dbReference type="GO" id="GO:0005242">
    <property type="term" value="F:inward rectifier potassium channel activity"/>
    <property type="evidence" value="ECO:0007669"/>
    <property type="project" value="InterPro"/>
</dbReference>
<comment type="similarity">
    <text evidence="12">Belongs to the inward rectifier-type potassium channel (TC 1.A.2.1) family.</text>
</comment>
<feature type="transmembrane region" description="Helical" evidence="13">
    <location>
        <begin position="53"/>
        <end position="77"/>
    </location>
</feature>
<evidence type="ECO:0000259" key="14">
    <source>
        <dbReference type="Pfam" id="PF01007"/>
    </source>
</evidence>
<proteinExistence type="inferred from homology"/>
<evidence type="ECO:0000256" key="8">
    <source>
        <dbReference type="ARBA" id="ARBA00023065"/>
    </source>
</evidence>
<dbReference type="Gene3D" id="1.10.287.70">
    <property type="match status" value="1"/>
</dbReference>
<evidence type="ECO:0000256" key="10">
    <source>
        <dbReference type="ARBA" id="ARBA00023303"/>
    </source>
</evidence>
<evidence type="ECO:0000256" key="5">
    <source>
        <dbReference type="ARBA" id="ARBA00022882"/>
    </source>
</evidence>
<keyword evidence="7 13" id="KW-1133">Transmembrane helix</keyword>
<keyword evidence="2 12" id="KW-0813">Transport</keyword>
<dbReference type="Pfam" id="PF17655">
    <property type="entry name" value="IRK_C"/>
    <property type="match status" value="1"/>
</dbReference>
<keyword evidence="4 12" id="KW-0812">Transmembrane</keyword>
<dbReference type="GO" id="GO:0005886">
    <property type="term" value="C:plasma membrane"/>
    <property type="evidence" value="ECO:0007669"/>
    <property type="project" value="TreeGrafter"/>
</dbReference>
<evidence type="ECO:0000256" key="13">
    <source>
        <dbReference type="SAM" id="Phobius"/>
    </source>
</evidence>
<evidence type="ECO:0000256" key="6">
    <source>
        <dbReference type="ARBA" id="ARBA00022958"/>
    </source>
</evidence>
<dbReference type="SUPFAM" id="SSF81296">
    <property type="entry name" value="E set domains"/>
    <property type="match status" value="1"/>
</dbReference>
<dbReference type="EMBL" id="GFDL01004881">
    <property type="protein sequence ID" value="JAV30164.1"/>
    <property type="molecule type" value="Transcribed_RNA"/>
</dbReference>
<dbReference type="GO" id="GO:1990573">
    <property type="term" value="P:potassium ion import across plasma membrane"/>
    <property type="evidence" value="ECO:0007669"/>
    <property type="project" value="TreeGrafter"/>
</dbReference>
<evidence type="ECO:0000313" key="16">
    <source>
        <dbReference type="EMBL" id="JAV30164.1"/>
    </source>
</evidence>
<dbReference type="InterPro" id="IPR041647">
    <property type="entry name" value="IRK_C"/>
</dbReference>
<feature type="domain" description="Inward rectifier potassium channel C-terminal" evidence="15">
    <location>
        <begin position="171"/>
        <end position="340"/>
    </location>
</feature>
<evidence type="ECO:0000256" key="9">
    <source>
        <dbReference type="ARBA" id="ARBA00023136"/>
    </source>
</evidence>